<gene>
    <name evidence="1" type="ORF">ENUP19_0150G0022</name>
</gene>
<evidence type="ECO:0000313" key="2">
    <source>
        <dbReference type="Proteomes" id="UP001628156"/>
    </source>
</evidence>
<protein>
    <submittedName>
        <fullName evidence="1">Uncharacterized protein</fullName>
    </submittedName>
</protein>
<comment type="caution">
    <text evidence="1">The sequence shown here is derived from an EMBL/GenBank/DDBJ whole genome shotgun (WGS) entry which is preliminary data.</text>
</comment>
<sequence length="50" mass="6101">IEDMKYKQHNMKHIKTLNIKLMMNMMNENITEETTTNTQTHINKHRNNDE</sequence>
<accession>A0ABQ0DL00</accession>
<name>A0ABQ0DL00_9EUKA</name>
<evidence type="ECO:0000313" key="1">
    <source>
        <dbReference type="EMBL" id="GAB1223526.1"/>
    </source>
</evidence>
<dbReference type="EMBL" id="BAAFRS010000150">
    <property type="protein sequence ID" value="GAB1223526.1"/>
    <property type="molecule type" value="Genomic_DNA"/>
</dbReference>
<proteinExistence type="predicted"/>
<keyword evidence="2" id="KW-1185">Reference proteome</keyword>
<dbReference type="Proteomes" id="UP001628156">
    <property type="component" value="Unassembled WGS sequence"/>
</dbReference>
<organism evidence="1 2">
    <name type="scientific">Entamoeba nuttalli</name>
    <dbReference type="NCBI Taxonomy" id="412467"/>
    <lineage>
        <taxon>Eukaryota</taxon>
        <taxon>Amoebozoa</taxon>
        <taxon>Evosea</taxon>
        <taxon>Archamoebae</taxon>
        <taxon>Mastigamoebida</taxon>
        <taxon>Entamoebidae</taxon>
        <taxon>Entamoeba</taxon>
    </lineage>
</organism>
<reference evidence="1 2" key="1">
    <citation type="journal article" date="2019" name="PLoS Negl. Trop. Dis.">
        <title>Whole genome sequencing of Entamoeba nuttalli reveals mammalian host-related molecular signatures and a novel octapeptide-repeat surface protein.</title>
        <authorList>
            <person name="Tanaka M."/>
            <person name="Makiuchi T."/>
            <person name="Komiyama T."/>
            <person name="Shiina T."/>
            <person name="Osaki K."/>
            <person name="Tachibana H."/>
        </authorList>
    </citation>
    <scope>NUCLEOTIDE SEQUENCE [LARGE SCALE GENOMIC DNA]</scope>
    <source>
        <strain evidence="1 2">P19-061405</strain>
    </source>
</reference>
<feature type="non-terminal residue" evidence="1">
    <location>
        <position position="1"/>
    </location>
</feature>